<feature type="domain" description="Reverse transcriptase zinc-binding" evidence="1">
    <location>
        <begin position="557"/>
        <end position="604"/>
    </location>
</feature>
<organism evidence="2">
    <name type="scientific">Fagus sylvatica</name>
    <name type="common">Beechnut</name>
    <dbReference type="NCBI Taxonomy" id="28930"/>
    <lineage>
        <taxon>Eukaryota</taxon>
        <taxon>Viridiplantae</taxon>
        <taxon>Streptophyta</taxon>
        <taxon>Embryophyta</taxon>
        <taxon>Tracheophyta</taxon>
        <taxon>Spermatophyta</taxon>
        <taxon>Magnoliopsida</taxon>
        <taxon>eudicotyledons</taxon>
        <taxon>Gunneridae</taxon>
        <taxon>Pentapetalae</taxon>
        <taxon>rosids</taxon>
        <taxon>fabids</taxon>
        <taxon>Fagales</taxon>
        <taxon>Fagaceae</taxon>
        <taxon>Fagus</taxon>
    </lineage>
</organism>
<evidence type="ECO:0000313" key="2">
    <source>
        <dbReference type="EMBL" id="SPD28059.1"/>
    </source>
</evidence>
<dbReference type="PANTHER" id="PTHR33116:SF78">
    <property type="entry name" value="OS12G0587133 PROTEIN"/>
    <property type="match status" value="1"/>
</dbReference>
<dbReference type="EMBL" id="OIVN01006218">
    <property type="protein sequence ID" value="SPD28059.1"/>
    <property type="molecule type" value="Genomic_DNA"/>
</dbReference>
<evidence type="ECO:0000259" key="1">
    <source>
        <dbReference type="Pfam" id="PF13966"/>
    </source>
</evidence>
<name>A0A2N9IV73_FAGSY</name>
<accession>A0A2N9IV73</accession>
<proteinExistence type="predicted"/>
<sequence length="936" mass="106026">MNLRVNGVLTEDKEAIKGCITQIYQHFFFDPNDYRPHLDGPVFSRISEDNSTWLDRAFEEDEVMGVVMSCAGDTSLGPDGFPMAFFQSCWHIIKSDLMAVFHSFHEDGDFERSLNATFLVLIPKKYDAEEVKDFLPINLVGGVYKIIASRQILDSTLIASECIDSRLKTGIPGVLCKLDVEKAYDHGDTLSPMLFDIVMEALSRMLDRVAQSGYLLDPHQLTSLRYVFTWFEAVFGLKINLGKSELVPVGKVGNMDSLVDILGCNMGSLPMKCLGVPLGAGFKEKAIWNPILEKEEKRLAGWKRLYLSKGGRVTLIKSTLSSIPTYLLSLFLMPVSVAHRLEKLQRDFLWGSIGEEKHFHLIRWDKVYLPLQNGGLAIKNLRLFNQALLGKWIWRFGTERDFLWRKVIEAKYGCVKGGWCSNPVNSSYGVSLWKTISKDWSSFKRFISFDVGDGSRVSFWHDVWCGDNTLKETFPTLFAIACNPSASVADILRVHNDTTHWDLTFTRYIQDWECDTLMNLFEILYAKARIGNVVDTMCWGAAKSKCFTVGSYYRALSAALGRILTIDNLRRRKVMVLDWCCMCKNGAESVEHLLLHCPFAWEIWAMVFGLFGIVEPSPSGNMGMSKDSSFSPSPSGSKSQKVPVHKMVRTDSLDPAGRLHAYLQAKPRGPLEKNPSLTAVRQLWKSLELFKTQFGGEAWILGWCCMCRGDAETVDHLFLQCGVAREIWNFVFCSFGVVLSAFDQAIVEFFFIFIYWESVCMPKKEGGLELKGMVSMFFFGMTGGILKRLCMRNMVKKLYIAAISLDAIVASVLKNKEWRWKPAMSEEIVSIQSKLCSVELGDEAILRHASIGWLAFKSRTHLCFACSFTCRVWKDVMNCFLVNNPKCCWDDVVTWGLQNLKGKSFRLVLCKARLGINHVSVSYLVSEKCQIPCWPN</sequence>
<dbReference type="AlphaFoldDB" id="A0A2N9IV73"/>
<dbReference type="Pfam" id="PF13966">
    <property type="entry name" value="zf-RVT"/>
    <property type="match status" value="1"/>
</dbReference>
<reference evidence="2" key="1">
    <citation type="submission" date="2018-02" db="EMBL/GenBank/DDBJ databases">
        <authorList>
            <person name="Cohen D.B."/>
            <person name="Kent A.D."/>
        </authorList>
    </citation>
    <scope>NUCLEOTIDE SEQUENCE</scope>
</reference>
<gene>
    <name evidence="2" type="ORF">FSB_LOCUS55941</name>
</gene>
<dbReference type="InterPro" id="IPR026960">
    <property type="entry name" value="RVT-Znf"/>
</dbReference>
<protein>
    <recommendedName>
        <fullName evidence="1">Reverse transcriptase zinc-binding domain-containing protein</fullName>
    </recommendedName>
</protein>
<dbReference type="PANTHER" id="PTHR33116">
    <property type="entry name" value="REVERSE TRANSCRIPTASE ZINC-BINDING DOMAIN-CONTAINING PROTEIN-RELATED-RELATED"/>
    <property type="match status" value="1"/>
</dbReference>